<protein>
    <recommendedName>
        <fullName evidence="4">F-box domain-containing protein</fullName>
    </recommendedName>
</protein>
<dbReference type="InterPro" id="IPR032675">
    <property type="entry name" value="LRR_dom_sf"/>
</dbReference>
<proteinExistence type="predicted"/>
<evidence type="ECO:0008006" key="4">
    <source>
        <dbReference type="Google" id="ProtNLM"/>
    </source>
</evidence>
<dbReference type="AlphaFoldDB" id="A0A2Z6RCL6"/>
<sequence>MTPLIFMLPETLYPILDCIRYDTKSLHSCMFVNRTWCRLTAPFLWRAPFKERRSSLVSTYVKCLGSGAKGKLKLFNNFPQEALENPTFDYMYYLHELHYPTLYDSVKSWCEEQYLNDYIGDDFVLYPATTILDLLIVRFMSKARHLTNLLIPSVSHRKGDYVCLSKLAPVARKCLPRIRYFNCDNCIPENLSIASEFCTNLVRLDIDCSWENDRDVSKFIKSQKNLRQLTVTKKWPCLNDAINFDNLSQSLRCIVLKDNCHKNNGGPLSVFMLFQNLEILRFDNWLSFPEHDVESLVSCYFPKLRKLSFIRCKPKPDMIISMILVNGSTLQELTLTWDTSQLDQFSVIWAIASNCPNLKYLDVPITGKDASELSFVLKSCKELENLTINHAIDDVDYDVDHCLPLMGVMIPEHLYQLNIFAPWKFTPESLRGFLMTNCKNHLKCLGFYKNFTNDHLKVIMEYANEMNSLSYLELRWCETVSHEEIINAKKSINVIAVYNFAGRKVNI</sequence>
<reference evidence="2" key="2">
    <citation type="submission" date="2019-10" db="EMBL/GenBank/DDBJ databases">
        <title>Conservation and host-specific expression of non-tandemly repeated heterogenous ribosome RNA gene in arbuscular mycorrhizal fungi.</title>
        <authorList>
            <person name="Maeda T."/>
            <person name="Kobayashi Y."/>
            <person name="Nakagawa T."/>
            <person name="Ezawa T."/>
            <person name="Yamaguchi K."/>
            <person name="Bino T."/>
            <person name="Nishimoto Y."/>
            <person name="Shigenobu S."/>
            <person name="Kawaguchi M."/>
        </authorList>
    </citation>
    <scope>NUCLEOTIDE SEQUENCE</scope>
    <source>
        <strain evidence="2">HR1</strain>
    </source>
</reference>
<dbReference type="EMBL" id="BEXD01001680">
    <property type="protein sequence ID" value="GBB95329.1"/>
    <property type="molecule type" value="Genomic_DNA"/>
</dbReference>
<dbReference type="SUPFAM" id="SSF52047">
    <property type="entry name" value="RNI-like"/>
    <property type="match status" value="1"/>
</dbReference>
<evidence type="ECO:0000313" key="1">
    <source>
        <dbReference type="EMBL" id="GBB95329.1"/>
    </source>
</evidence>
<dbReference type="EMBL" id="BLAL01000274">
    <property type="protein sequence ID" value="GES98617.1"/>
    <property type="molecule type" value="Genomic_DNA"/>
</dbReference>
<accession>A0A2Z6RCL6</accession>
<dbReference type="Proteomes" id="UP000247702">
    <property type="component" value="Unassembled WGS sequence"/>
</dbReference>
<evidence type="ECO:0000313" key="2">
    <source>
        <dbReference type="EMBL" id="GES98617.1"/>
    </source>
</evidence>
<dbReference type="STRING" id="94130.A0A2Z6RCL6"/>
<reference evidence="1 3" key="1">
    <citation type="submission" date="2017-11" db="EMBL/GenBank/DDBJ databases">
        <title>The genome of Rhizophagus clarus HR1 reveals common genetic basis of auxotrophy among arbuscular mycorrhizal fungi.</title>
        <authorList>
            <person name="Kobayashi Y."/>
        </authorList>
    </citation>
    <scope>NUCLEOTIDE SEQUENCE [LARGE SCALE GENOMIC DNA]</scope>
    <source>
        <strain evidence="1 3">HR1</strain>
    </source>
</reference>
<dbReference type="Gene3D" id="3.80.10.10">
    <property type="entry name" value="Ribonuclease Inhibitor"/>
    <property type="match status" value="1"/>
</dbReference>
<name>A0A2Z6RCL6_9GLOM</name>
<comment type="caution">
    <text evidence="1">The sequence shown here is derived from an EMBL/GenBank/DDBJ whole genome shotgun (WGS) entry which is preliminary data.</text>
</comment>
<dbReference type="Proteomes" id="UP000615446">
    <property type="component" value="Unassembled WGS sequence"/>
</dbReference>
<evidence type="ECO:0000313" key="3">
    <source>
        <dbReference type="Proteomes" id="UP000247702"/>
    </source>
</evidence>
<dbReference type="GO" id="GO:0031146">
    <property type="term" value="P:SCF-dependent proteasomal ubiquitin-dependent protein catabolic process"/>
    <property type="evidence" value="ECO:0007669"/>
    <property type="project" value="TreeGrafter"/>
</dbReference>
<dbReference type="PANTHER" id="PTHR13318:SF95">
    <property type="entry name" value="F-BOX PROTEIN YLR352W"/>
    <property type="match status" value="1"/>
</dbReference>
<dbReference type="GO" id="GO:0019005">
    <property type="term" value="C:SCF ubiquitin ligase complex"/>
    <property type="evidence" value="ECO:0007669"/>
    <property type="project" value="TreeGrafter"/>
</dbReference>
<keyword evidence="3" id="KW-1185">Reference proteome</keyword>
<gene>
    <name evidence="2" type="ORF">RCL2_002515300</name>
    <name evidence="1" type="ORF">RclHR1_02510023</name>
</gene>
<organism evidence="1 3">
    <name type="scientific">Rhizophagus clarus</name>
    <dbReference type="NCBI Taxonomy" id="94130"/>
    <lineage>
        <taxon>Eukaryota</taxon>
        <taxon>Fungi</taxon>
        <taxon>Fungi incertae sedis</taxon>
        <taxon>Mucoromycota</taxon>
        <taxon>Glomeromycotina</taxon>
        <taxon>Glomeromycetes</taxon>
        <taxon>Glomerales</taxon>
        <taxon>Glomeraceae</taxon>
        <taxon>Rhizophagus</taxon>
    </lineage>
</organism>
<dbReference type="PANTHER" id="PTHR13318">
    <property type="entry name" value="PARTNER OF PAIRED, ISOFORM B-RELATED"/>
    <property type="match status" value="1"/>
</dbReference>
<dbReference type="OrthoDB" id="2340930at2759"/>